<dbReference type="Proteomes" id="UP000043699">
    <property type="component" value="Unassembled WGS sequence"/>
</dbReference>
<dbReference type="InterPro" id="IPR016181">
    <property type="entry name" value="Acyl_CoA_acyltransferase"/>
</dbReference>
<dbReference type="SUPFAM" id="SSF55729">
    <property type="entry name" value="Acyl-CoA N-acyltransferases (Nat)"/>
    <property type="match status" value="1"/>
</dbReference>
<keyword evidence="1" id="KW-0808">Transferase</keyword>
<proteinExistence type="predicted"/>
<dbReference type="CDD" id="cd04301">
    <property type="entry name" value="NAT_SF"/>
    <property type="match status" value="1"/>
</dbReference>
<keyword evidence="2" id="KW-0012">Acyltransferase</keyword>
<dbReference type="GO" id="GO:0016747">
    <property type="term" value="F:acyltransferase activity, transferring groups other than amino-acyl groups"/>
    <property type="evidence" value="ECO:0007669"/>
    <property type="project" value="InterPro"/>
</dbReference>
<reference evidence="4 5" key="1">
    <citation type="submission" date="2014-09" db="EMBL/GenBank/DDBJ databases">
        <authorList>
            <person name="Urmite Genomes Urmite Genomes"/>
        </authorList>
    </citation>
    <scope>NUCLEOTIDE SEQUENCE [LARGE SCALE GENOMIC DNA]</scope>
    <source>
        <strain evidence="4 5">ES2</strain>
    </source>
</reference>
<dbReference type="Pfam" id="PF00583">
    <property type="entry name" value="Acetyltransf_1"/>
    <property type="match status" value="1"/>
</dbReference>
<dbReference type="PANTHER" id="PTHR43877:SF2">
    <property type="entry name" value="AMINOALKYLPHOSPHONATE N-ACETYLTRANSFERASE-RELATED"/>
    <property type="match status" value="1"/>
</dbReference>
<evidence type="ECO:0000259" key="3">
    <source>
        <dbReference type="PROSITE" id="PS51186"/>
    </source>
</evidence>
<evidence type="ECO:0000313" key="5">
    <source>
        <dbReference type="Proteomes" id="UP000043699"/>
    </source>
</evidence>
<evidence type="ECO:0000256" key="2">
    <source>
        <dbReference type="ARBA" id="ARBA00023315"/>
    </source>
</evidence>
<keyword evidence="4" id="KW-0645">Protease</keyword>
<dbReference type="PANTHER" id="PTHR43877">
    <property type="entry name" value="AMINOALKYLPHOSPHONATE N-ACETYLTRANSFERASE-RELATED-RELATED"/>
    <property type="match status" value="1"/>
</dbReference>
<dbReference type="GO" id="GO:0006508">
    <property type="term" value="P:proteolysis"/>
    <property type="evidence" value="ECO:0007669"/>
    <property type="project" value="UniProtKB-KW"/>
</dbReference>
<dbReference type="InterPro" id="IPR050832">
    <property type="entry name" value="Bact_Acetyltransf"/>
</dbReference>
<sequence>MTAIIQKCTVEDLQELQKISIETFTDTFQEQNSPEHLQAYLEKAYYLEKLEEELANPLSHFFFIYSGQELAGYLKINTGSAQTEEMDEDTLEIERIYVRTKFHKHGLGRQLMQKAIDFALQSGKQKIWLGVWEENENAIGFYQKKGFVQIGTHSFFMGDDEQVDLIMAKNLS</sequence>
<protein>
    <submittedName>
        <fullName evidence="4">Protease synthase and sporulation negative regulatory protein PAI 1</fullName>
    </submittedName>
</protein>
<organism evidence="4 5">
    <name type="scientific">Planococcus massiliensis</name>
    <dbReference type="NCBI Taxonomy" id="1499687"/>
    <lineage>
        <taxon>Bacteria</taxon>
        <taxon>Bacillati</taxon>
        <taxon>Bacillota</taxon>
        <taxon>Bacilli</taxon>
        <taxon>Bacillales</taxon>
        <taxon>Caryophanaceae</taxon>
        <taxon>Planococcus</taxon>
    </lineage>
</organism>
<dbReference type="Gene3D" id="3.40.630.30">
    <property type="match status" value="1"/>
</dbReference>
<dbReference type="EMBL" id="CCXS01000001">
    <property type="protein sequence ID" value="CEG21252.1"/>
    <property type="molecule type" value="Genomic_DNA"/>
</dbReference>
<keyword evidence="4" id="KW-0378">Hydrolase</keyword>
<dbReference type="PROSITE" id="PS51186">
    <property type="entry name" value="GNAT"/>
    <property type="match status" value="1"/>
</dbReference>
<feature type="domain" description="N-acetyltransferase" evidence="3">
    <location>
        <begin position="3"/>
        <end position="172"/>
    </location>
</feature>
<dbReference type="RefSeq" id="WP_052649623.1">
    <property type="nucleotide sequence ID" value="NZ_CCXS01000001.1"/>
</dbReference>
<dbReference type="InterPro" id="IPR000182">
    <property type="entry name" value="GNAT_dom"/>
</dbReference>
<evidence type="ECO:0000313" key="4">
    <source>
        <dbReference type="EMBL" id="CEG21252.1"/>
    </source>
</evidence>
<dbReference type="STRING" id="1499687.BN1080_00158"/>
<dbReference type="GO" id="GO:0008233">
    <property type="term" value="F:peptidase activity"/>
    <property type="evidence" value="ECO:0007669"/>
    <property type="project" value="UniProtKB-KW"/>
</dbReference>
<keyword evidence="5" id="KW-1185">Reference proteome</keyword>
<dbReference type="AlphaFoldDB" id="A0A098EHF8"/>
<accession>A0A098EHF8</accession>
<gene>
    <name evidence="4" type="primary">paiA_1</name>
    <name evidence="4" type="ORF">BN1080_00158</name>
</gene>
<evidence type="ECO:0000256" key="1">
    <source>
        <dbReference type="ARBA" id="ARBA00022679"/>
    </source>
</evidence>
<dbReference type="OrthoDB" id="7205533at2"/>
<name>A0A098EHF8_9BACL</name>